<dbReference type="SUPFAM" id="SSF159774">
    <property type="entry name" value="YerB-like"/>
    <property type="match status" value="1"/>
</dbReference>
<comment type="caution">
    <text evidence="4">The sequence shown here is derived from an EMBL/GenBank/DDBJ whole genome shotgun (WGS) entry which is preliminary data.</text>
</comment>
<feature type="signal peptide" evidence="1">
    <location>
        <begin position="1"/>
        <end position="21"/>
    </location>
</feature>
<feature type="domain" description="DUF3048" evidence="3">
    <location>
        <begin position="219"/>
        <end position="321"/>
    </location>
</feature>
<organism evidence="4 5">
    <name type="scientific">Clostridium moniliforme</name>
    <dbReference type="NCBI Taxonomy" id="39489"/>
    <lineage>
        <taxon>Bacteria</taxon>
        <taxon>Bacillati</taxon>
        <taxon>Bacillota</taxon>
        <taxon>Clostridia</taxon>
        <taxon>Eubacteriales</taxon>
        <taxon>Clostridiaceae</taxon>
        <taxon>Clostridium</taxon>
    </lineage>
</organism>
<dbReference type="InterPro" id="IPR023158">
    <property type="entry name" value="YerB-like_sf"/>
</dbReference>
<keyword evidence="5" id="KW-1185">Reference proteome</keyword>
<accession>A0ABS4F203</accession>
<dbReference type="Proteomes" id="UP000783390">
    <property type="component" value="Unassembled WGS sequence"/>
</dbReference>
<feature type="chain" id="PRO_5045290001" description="DUF3048 domain-containing protein" evidence="1">
    <location>
        <begin position="22"/>
        <end position="334"/>
    </location>
</feature>
<dbReference type="InterPro" id="IPR021416">
    <property type="entry name" value="DUF3048_N"/>
</dbReference>
<reference evidence="4 5" key="1">
    <citation type="submission" date="2021-03" db="EMBL/GenBank/DDBJ databases">
        <title>Genomic Encyclopedia of Type Strains, Phase IV (KMG-IV): sequencing the most valuable type-strain genomes for metagenomic binning, comparative biology and taxonomic classification.</title>
        <authorList>
            <person name="Goeker M."/>
        </authorList>
    </citation>
    <scope>NUCLEOTIDE SEQUENCE [LARGE SCALE GENOMIC DNA]</scope>
    <source>
        <strain evidence="4 5">DSM 3984</strain>
    </source>
</reference>
<evidence type="ECO:0000259" key="2">
    <source>
        <dbReference type="Pfam" id="PF11258"/>
    </source>
</evidence>
<dbReference type="RefSeq" id="WP_209797192.1">
    <property type="nucleotide sequence ID" value="NZ_JAGGJZ010000005.1"/>
</dbReference>
<evidence type="ECO:0000313" key="4">
    <source>
        <dbReference type="EMBL" id="MBP1890268.1"/>
    </source>
</evidence>
<name>A0ABS4F203_9CLOT</name>
<gene>
    <name evidence="4" type="ORF">J2Z53_001858</name>
</gene>
<sequence length="334" mass="37679">MRKKLLLYLIPIFMISSLVSCNSSKSIPTSQNNIESIKTEKIYNYPFTGIESKENPEAKTPYMAVVENSKASRPQSGLSFADIVYETSAEGGIPRFIAIYHSNNAKKIGPIRSIRPYFLTISKEYSLPIAHCGGSKEALNEVKEDTAIMSLNEMYNGKYYYRDDERKAPHNLYTSSTKILKAIEDKKYNLKAESPLKFDKETFKNEALKSSTNIIVEPNNVYKTSYTFKDGLYTKHMDGEIAVDALTNKPLTFTNIVIQKTDITLQADNSHLDIDLVNTGDGLLFSNGKVMEIKWNKDSEFGDTRLYDLEGNDVSLTPGNTIWNIVNSDSKITY</sequence>
<dbReference type="InterPro" id="IPR035328">
    <property type="entry name" value="DUF3048_C"/>
</dbReference>
<dbReference type="Pfam" id="PF17479">
    <property type="entry name" value="DUF3048_C"/>
    <property type="match status" value="1"/>
</dbReference>
<evidence type="ECO:0000256" key="1">
    <source>
        <dbReference type="SAM" id="SignalP"/>
    </source>
</evidence>
<protein>
    <recommendedName>
        <fullName evidence="6">DUF3048 domain-containing protein</fullName>
    </recommendedName>
</protein>
<keyword evidence="1" id="KW-0732">Signal</keyword>
<dbReference type="Gene3D" id="3.50.90.10">
    <property type="entry name" value="YerB-like"/>
    <property type="match status" value="1"/>
</dbReference>
<dbReference type="PROSITE" id="PS51257">
    <property type="entry name" value="PROKAR_LIPOPROTEIN"/>
    <property type="match status" value="1"/>
</dbReference>
<dbReference type="Pfam" id="PF11258">
    <property type="entry name" value="DUF3048"/>
    <property type="match status" value="1"/>
</dbReference>
<evidence type="ECO:0000259" key="3">
    <source>
        <dbReference type="Pfam" id="PF17479"/>
    </source>
</evidence>
<dbReference type="EMBL" id="JAGGJZ010000005">
    <property type="protein sequence ID" value="MBP1890268.1"/>
    <property type="molecule type" value="Genomic_DNA"/>
</dbReference>
<evidence type="ECO:0000313" key="5">
    <source>
        <dbReference type="Proteomes" id="UP000783390"/>
    </source>
</evidence>
<proteinExistence type="predicted"/>
<feature type="domain" description="DUF3048" evidence="2">
    <location>
        <begin position="47"/>
        <end position="188"/>
    </location>
</feature>
<evidence type="ECO:0008006" key="6">
    <source>
        <dbReference type="Google" id="ProtNLM"/>
    </source>
</evidence>